<dbReference type="GO" id="GO:0008270">
    <property type="term" value="F:zinc ion binding"/>
    <property type="evidence" value="ECO:0007669"/>
    <property type="project" value="UniProtKB-UniRule"/>
</dbReference>
<keyword evidence="7" id="KW-1185">Reference proteome</keyword>
<feature type="binding site" evidence="4">
    <location>
        <position position="73"/>
    </location>
    <ligand>
        <name>Zn(2+)</name>
        <dbReference type="ChEBI" id="CHEBI:29105"/>
    </ligand>
</feature>
<proteinExistence type="inferred from homology"/>
<keyword evidence="1 4" id="KW-0963">Cytoplasm</keyword>
<comment type="cofactor">
    <cofactor evidence="4">
        <name>Zn(2+)</name>
        <dbReference type="ChEBI" id="CHEBI:29105"/>
    </cofactor>
    <text evidence="4">Binds 1 zinc ion.</text>
</comment>
<gene>
    <name evidence="6" type="ORF">BTO28_10405</name>
</gene>
<feature type="active site" evidence="4">
    <location>
        <position position="70"/>
    </location>
</feature>
<dbReference type="AlphaFoldDB" id="A0A1V2A746"/>
<reference evidence="6 7" key="1">
    <citation type="submission" date="2016-12" db="EMBL/GenBank/DDBJ databases">
        <title>Domibacillus sp. SAB 38T whole genome sequencing.</title>
        <authorList>
            <person name="Verma A."/>
            <person name="Ojha A.K."/>
            <person name="Krishnamurthi S."/>
        </authorList>
    </citation>
    <scope>NUCLEOTIDE SEQUENCE [LARGE SCALE GENOMIC DNA]</scope>
    <source>
        <strain evidence="6 7">SAB 38</strain>
    </source>
</reference>
<evidence type="ECO:0000256" key="3">
    <source>
        <dbReference type="ARBA" id="ARBA00022833"/>
    </source>
</evidence>
<dbReference type="EMBL" id="MSFI01000016">
    <property type="protein sequence ID" value="OMP66809.1"/>
    <property type="molecule type" value="Genomic_DNA"/>
</dbReference>
<dbReference type="InterPro" id="IPR006640">
    <property type="entry name" value="SprT-like_domain"/>
</dbReference>
<dbReference type="OrthoDB" id="9799909at2"/>
<comment type="caution">
    <text evidence="6">The sequence shown here is derived from an EMBL/GenBank/DDBJ whole genome shotgun (WGS) entry which is preliminary data.</text>
</comment>
<dbReference type="GO" id="GO:0006950">
    <property type="term" value="P:response to stress"/>
    <property type="evidence" value="ECO:0007669"/>
    <property type="project" value="UniProtKB-ARBA"/>
</dbReference>
<accession>A0A1V2A746</accession>
<name>A0A1V2A746_9BACI</name>
<comment type="similarity">
    <text evidence="4">Belongs to the SprT family.</text>
</comment>
<dbReference type="HAMAP" id="MF_00745">
    <property type="entry name" value="SprT_like"/>
    <property type="match status" value="1"/>
</dbReference>
<evidence type="ECO:0000313" key="7">
    <source>
        <dbReference type="Proteomes" id="UP000188613"/>
    </source>
</evidence>
<feature type="binding site" evidence="4">
    <location>
        <position position="69"/>
    </location>
    <ligand>
        <name>Zn(2+)</name>
        <dbReference type="ChEBI" id="CHEBI:29105"/>
    </ligand>
</feature>
<keyword evidence="2 4" id="KW-0479">Metal-binding</keyword>
<dbReference type="NCBIfam" id="NF003339">
    <property type="entry name" value="PRK04351.1"/>
    <property type="match status" value="1"/>
</dbReference>
<evidence type="ECO:0000259" key="5">
    <source>
        <dbReference type="SMART" id="SM00731"/>
    </source>
</evidence>
<evidence type="ECO:0000256" key="4">
    <source>
        <dbReference type="HAMAP-Rule" id="MF_00745"/>
    </source>
</evidence>
<feature type="domain" description="SprT-like" evidence="5">
    <location>
        <begin position="6"/>
        <end position="153"/>
    </location>
</feature>
<dbReference type="Pfam" id="PF10263">
    <property type="entry name" value="SprT-like"/>
    <property type="match status" value="1"/>
</dbReference>
<evidence type="ECO:0000256" key="1">
    <source>
        <dbReference type="ARBA" id="ARBA00022490"/>
    </source>
</evidence>
<organism evidence="6 7">
    <name type="scientific">Domibacillus epiphyticus</name>
    <dbReference type="NCBI Taxonomy" id="1714355"/>
    <lineage>
        <taxon>Bacteria</taxon>
        <taxon>Bacillati</taxon>
        <taxon>Bacillota</taxon>
        <taxon>Bacilli</taxon>
        <taxon>Bacillales</taxon>
        <taxon>Bacillaceae</taxon>
        <taxon>Domibacillus</taxon>
    </lineage>
</organism>
<dbReference type="RefSeq" id="WP_076765992.1">
    <property type="nucleotide sequence ID" value="NZ_MSFI01000016.1"/>
</dbReference>
<dbReference type="GO" id="GO:0005737">
    <property type="term" value="C:cytoplasm"/>
    <property type="evidence" value="ECO:0007669"/>
    <property type="project" value="UniProtKB-SubCell"/>
</dbReference>
<sequence>MIVTDEMVQKMTEELSLQFFNRPFLHRAYINKRLRTTGGRYLLDSHNIEVNEKYAIEYGEKELAGIIKHELCHYHLHLQGKGYKHGDADFKKLLAETNSPRYCRELPQQKALKKVRPILYYSCLQCGMVYRRKRKMDVNRYVCGSCRGRLAEIKR</sequence>
<evidence type="ECO:0000256" key="2">
    <source>
        <dbReference type="ARBA" id="ARBA00022723"/>
    </source>
</evidence>
<keyword evidence="3 4" id="KW-0862">Zinc</keyword>
<dbReference type="Proteomes" id="UP000188613">
    <property type="component" value="Unassembled WGS sequence"/>
</dbReference>
<dbReference type="SMART" id="SM00731">
    <property type="entry name" value="SprT"/>
    <property type="match status" value="1"/>
</dbReference>
<protein>
    <recommendedName>
        <fullName evidence="4">Protein SprT-like</fullName>
    </recommendedName>
</protein>
<comment type="subcellular location">
    <subcellularLocation>
        <location evidence="4">Cytoplasm</location>
    </subcellularLocation>
</comment>
<dbReference type="InterPro" id="IPR023524">
    <property type="entry name" value="Uncharacterised_SprT-like"/>
</dbReference>
<evidence type="ECO:0000313" key="6">
    <source>
        <dbReference type="EMBL" id="OMP66809.1"/>
    </source>
</evidence>
<dbReference type="STRING" id="1714355.BTO28_10405"/>